<accession>A0ABP4B4M7</accession>
<organism evidence="1 2">
    <name type="scientific">Actinocorallia libanotica</name>
    <dbReference type="NCBI Taxonomy" id="46162"/>
    <lineage>
        <taxon>Bacteria</taxon>
        <taxon>Bacillati</taxon>
        <taxon>Actinomycetota</taxon>
        <taxon>Actinomycetes</taxon>
        <taxon>Streptosporangiales</taxon>
        <taxon>Thermomonosporaceae</taxon>
        <taxon>Actinocorallia</taxon>
    </lineage>
</organism>
<name>A0ABP4B4M7_9ACTN</name>
<protein>
    <submittedName>
        <fullName evidence="1">Uncharacterized protein</fullName>
    </submittedName>
</protein>
<reference evidence="2" key="1">
    <citation type="journal article" date="2019" name="Int. J. Syst. Evol. Microbiol.">
        <title>The Global Catalogue of Microorganisms (GCM) 10K type strain sequencing project: providing services to taxonomists for standard genome sequencing and annotation.</title>
        <authorList>
            <consortium name="The Broad Institute Genomics Platform"/>
            <consortium name="The Broad Institute Genome Sequencing Center for Infectious Disease"/>
            <person name="Wu L."/>
            <person name="Ma J."/>
        </authorList>
    </citation>
    <scope>NUCLEOTIDE SEQUENCE [LARGE SCALE GENOMIC DNA]</scope>
    <source>
        <strain evidence="2">JCM 10696</strain>
    </source>
</reference>
<dbReference type="Proteomes" id="UP001500665">
    <property type="component" value="Unassembled WGS sequence"/>
</dbReference>
<gene>
    <name evidence="1" type="ORF">GCM10009550_20310</name>
</gene>
<comment type="caution">
    <text evidence="1">The sequence shown here is derived from an EMBL/GenBank/DDBJ whole genome shotgun (WGS) entry which is preliminary data.</text>
</comment>
<sequence length="186" mass="21055">MSGPRWRVRIVLDEDARNPNHEYDQLAHVVTTDDDRGRYLPISDETGPLGWVWDRVKDSAHSGEVFERYARMFHGAVCVEDTQCPGSSGIWYVTGEKIARDDLTHGEVVEDIESQIEVYRKWAAGEVYECVVEKLTTWVAVDPDVEPSTKLDWVEVERVGNLYGIETAEEAARSELDHYARSGVAA</sequence>
<dbReference type="EMBL" id="BAAAHH010000006">
    <property type="protein sequence ID" value="GAA0946049.1"/>
    <property type="molecule type" value="Genomic_DNA"/>
</dbReference>
<proteinExistence type="predicted"/>
<evidence type="ECO:0000313" key="2">
    <source>
        <dbReference type="Proteomes" id="UP001500665"/>
    </source>
</evidence>
<evidence type="ECO:0000313" key="1">
    <source>
        <dbReference type="EMBL" id="GAA0946049.1"/>
    </source>
</evidence>
<keyword evidence="2" id="KW-1185">Reference proteome</keyword>